<keyword evidence="1" id="KW-0547">Nucleotide-binding</keyword>
<reference evidence="3" key="1">
    <citation type="submission" date="2021-02" db="EMBL/GenBank/DDBJ databases">
        <authorList>
            <person name="Nowell W R."/>
        </authorList>
    </citation>
    <scope>NUCLEOTIDE SEQUENCE</scope>
</reference>
<sequence length="388" mass="44515">MFRLVQVPILGVVENFSTYFCRKCGHEERLFGENGARLLANEFQLKILQSLPIDIYFRQACDEGRPITQENDTILCSSLGPMSALKRLFGLDNAEDNLRIIITRHGERADLALGPRWASKLNKNGARDPRISYLTPRADFREWNYDPPLTTDGERQSMAIGRKLLNLGYAIDYCYSSPAYRSIQTADKLLESQGRKGISINIEPGLFECPSWYAGAPLTFIPPEYLSMDRHFNINPYYEPIYDGVDMSEEEGRYYDRSRQLIDAIIKLHKGTGGTVLLSGHAGSIETVGRGMLRRRARPERLQYEADKVNYCNFAILERDAYTRQWTVHSPITFENPLGRQRTIQSSIPLYRATSVHLPTHHVKGSMSFADSLMNNRALQYYRRYGYR</sequence>
<dbReference type="InterPro" id="IPR029033">
    <property type="entry name" value="His_PPase_superfam"/>
</dbReference>
<organism evidence="3 4">
    <name type="scientific">Adineta ricciae</name>
    <name type="common">Rotifer</name>
    <dbReference type="NCBI Taxonomy" id="249248"/>
    <lineage>
        <taxon>Eukaryota</taxon>
        <taxon>Metazoa</taxon>
        <taxon>Spiralia</taxon>
        <taxon>Gnathifera</taxon>
        <taxon>Rotifera</taxon>
        <taxon>Eurotatoria</taxon>
        <taxon>Bdelloidea</taxon>
        <taxon>Adinetida</taxon>
        <taxon>Adinetidae</taxon>
        <taxon>Adineta</taxon>
    </lineage>
</organism>
<dbReference type="Pfam" id="PF10609">
    <property type="entry name" value="ParA"/>
    <property type="match status" value="1"/>
</dbReference>
<evidence type="ECO:0000313" key="4">
    <source>
        <dbReference type="Proteomes" id="UP000663828"/>
    </source>
</evidence>
<comment type="caution">
    <text evidence="3">The sequence shown here is derived from an EMBL/GenBank/DDBJ whole genome shotgun (WGS) entry which is preliminary data.</text>
</comment>
<dbReference type="AlphaFoldDB" id="A0A816GGT7"/>
<dbReference type="InterPro" id="IPR027417">
    <property type="entry name" value="P-loop_NTPase"/>
</dbReference>
<dbReference type="GO" id="GO:0005524">
    <property type="term" value="F:ATP binding"/>
    <property type="evidence" value="ECO:0007669"/>
    <property type="project" value="UniProtKB-KW"/>
</dbReference>
<dbReference type="SUPFAM" id="SSF53254">
    <property type="entry name" value="Phosphoglycerate mutase-like"/>
    <property type="match status" value="1"/>
</dbReference>
<accession>A0A816GGT7</accession>
<dbReference type="Pfam" id="PF00300">
    <property type="entry name" value="His_Phos_1"/>
    <property type="match status" value="1"/>
</dbReference>
<protein>
    <submittedName>
        <fullName evidence="3">Uncharacterized protein</fullName>
    </submittedName>
</protein>
<proteinExistence type="predicted"/>
<dbReference type="Gene3D" id="3.40.50.300">
    <property type="entry name" value="P-loop containing nucleotide triphosphate hydrolases"/>
    <property type="match status" value="1"/>
</dbReference>
<dbReference type="InterPro" id="IPR013078">
    <property type="entry name" value="His_Pase_superF_clade-1"/>
</dbReference>
<gene>
    <name evidence="3" type="ORF">XAT740_LOCUS59325</name>
</gene>
<dbReference type="CDD" id="cd07067">
    <property type="entry name" value="HP_PGM_like"/>
    <property type="match status" value="1"/>
</dbReference>
<dbReference type="PANTHER" id="PTHR16469:SF27">
    <property type="entry name" value="UBIQUITIN-ASSOCIATED AND SH3 DOMAIN-CONTAINING BA-RELATED"/>
    <property type="match status" value="1"/>
</dbReference>
<dbReference type="Gene3D" id="3.40.50.1240">
    <property type="entry name" value="Phosphoglycerate mutase-like"/>
    <property type="match status" value="1"/>
</dbReference>
<dbReference type="InterPro" id="IPR033756">
    <property type="entry name" value="YlxH/NBP35"/>
</dbReference>
<dbReference type="Proteomes" id="UP000663828">
    <property type="component" value="Unassembled WGS sequence"/>
</dbReference>
<evidence type="ECO:0000256" key="1">
    <source>
        <dbReference type="ARBA" id="ARBA00022741"/>
    </source>
</evidence>
<evidence type="ECO:0000313" key="3">
    <source>
        <dbReference type="EMBL" id="CAF1674522.1"/>
    </source>
</evidence>
<dbReference type="InterPro" id="IPR051710">
    <property type="entry name" value="Phosphatase_SH3-domain"/>
</dbReference>
<keyword evidence="2" id="KW-0067">ATP-binding</keyword>
<dbReference type="EMBL" id="CAJNOR010013659">
    <property type="protein sequence ID" value="CAF1674522.1"/>
    <property type="molecule type" value="Genomic_DNA"/>
</dbReference>
<name>A0A816GGT7_ADIRI</name>
<dbReference type="SUPFAM" id="SSF52540">
    <property type="entry name" value="P-loop containing nucleoside triphosphate hydrolases"/>
    <property type="match status" value="1"/>
</dbReference>
<keyword evidence="4" id="KW-1185">Reference proteome</keyword>
<evidence type="ECO:0000256" key="2">
    <source>
        <dbReference type="ARBA" id="ARBA00022840"/>
    </source>
</evidence>
<dbReference type="PANTHER" id="PTHR16469">
    <property type="entry name" value="UBIQUITIN-ASSOCIATED AND SH3 DOMAIN-CONTAINING BA-RELATED"/>
    <property type="match status" value="1"/>
</dbReference>